<feature type="chain" id="PRO_5042016695" evidence="1">
    <location>
        <begin position="22"/>
        <end position="485"/>
    </location>
</feature>
<dbReference type="RefSeq" id="WP_309945037.1">
    <property type="nucleotide sequence ID" value="NZ_JAVDQY010000001.1"/>
</dbReference>
<dbReference type="Gene3D" id="2.60.40.1170">
    <property type="entry name" value="Mu homology domain, subdomain B"/>
    <property type="match status" value="1"/>
</dbReference>
<comment type="caution">
    <text evidence="3">The sequence shown here is derived from an EMBL/GenBank/DDBJ whole genome shotgun (WGS) entry which is preliminary data.</text>
</comment>
<dbReference type="PANTHER" id="PTHR34819">
    <property type="entry name" value="LARGE CYSTEINE-RICH PERIPLASMIC PROTEIN OMCB"/>
    <property type="match status" value="1"/>
</dbReference>
<evidence type="ECO:0000313" key="3">
    <source>
        <dbReference type="EMBL" id="MDR6525589.1"/>
    </source>
</evidence>
<feature type="signal peptide" evidence="1">
    <location>
        <begin position="1"/>
        <end position="21"/>
    </location>
</feature>
<dbReference type="Pfam" id="PF01345">
    <property type="entry name" value="DUF11"/>
    <property type="match status" value="1"/>
</dbReference>
<organism evidence="3 4">
    <name type="scientific">Chryseobacterium rhizosphaerae</name>
    <dbReference type="NCBI Taxonomy" id="395937"/>
    <lineage>
        <taxon>Bacteria</taxon>
        <taxon>Pseudomonadati</taxon>
        <taxon>Bacteroidota</taxon>
        <taxon>Flavobacteriia</taxon>
        <taxon>Flavobacteriales</taxon>
        <taxon>Weeksellaceae</taxon>
        <taxon>Chryseobacterium group</taxon>
        <taxon>Chryseobacterium</taxon>
    </lineage>
</organism>
<evidence type="ECO:0000256" key="1">
    <source>
        <dbReference type="SAM" id="SignalP"/>
    </source>
</evidence>
<keyword evidence="1" id="KW-0732">Signal</keyword>
<evidence type="ECO:0000259" key="2">
    <source>
        <dbReference type="Pfam" id="PF01345"/>
    </source>
</evidence>
<dbReference type="EMBL" id="JAVDQY010000001">
    <property type="protein sequence ID" value="MDR6525589.1"/>
    <property type="molecule type" value="Genomic_DNA"/>
</dbReference>
<dbReference type="InterPro" id="IPR047589">
    <property type="entry name" value="DUF11_rpt"/>
</dbReference>
<evidence type="ECO:0000313" key="4">
    <source>
        <dbReference type="Proteomes" id="UP001184861"/>
    </source>
</evidence>
<dbReference type="AlphaFoldDB" id="A0AAE4C2K4"/>
<sequence>MDKKLPILLLFSIGSLFPLFGQTAPNLEFATVSGDGNPTGNGPVTTTTINFIKNTNNPSGTSFALYQPALSATFSLSNQTYSNAARIGWTGSAGALIYPLMNSAGAPSNNTFTSSGAATGTGINVTNNRGVNLTINAAALSGRPTNGNYPMADLTITFNRPVSNPILHIGGMGGFQGNLGFAGGFDYVSSNVPVSFSRLSGNSASFTITSSAIKNSAVNPTANGTNSASGSVLVNGQGITTLTLRVGIRGDGNASSWGGADGITIGLSTLESNLSVSKTVDNQAPKSGSNVVFTLTAKNNGASNNTNIKVTDQLPSGYSFISATAGTGSYNTTSGIWDIGNLNDGASSVLNITAKVNYSGNFTNTASIGGDLSEADSSDNSSSSTPNVQTVCYEDRNTASAGIGSKFGITTLQRAGSNTWPTIRNSAHLVLESDTKGLVISRIPKASLGNITNPVEGMMVYDTTDKCLKVYADGVWSCFSTPTCP</sequence>
<name>A0AAE4C2K4_9FLAO</name>
<dbReference type="Proteomes" id="UP001184861">
    <property type="component" value="Unassembled WGS sequence"/>
</dbReference>
<feature type="domain" description="DUF11" evidence="2">
    <location>
        <begin position="274"/>
        <end position="385"/>
    </location>
</feature>
<accession>A0AAE4C2K4</accession>
<dbReference type="PANTHER" id="PTHR34819:SF4">
    <property type="entry name" value="LARGE CYSTEINE-RICH PERIPLASMIC PROTEIN OMCB"/>
    <property type="match status" value="1"/>
</dbReference>
<protein>
    <submittedName>
        <fullName evidence="3">Repeat protein (TIGR01451 family)</fullName>
    </submittedName>
</protein>
<dbReference type="InterPro" id="IPR051172">
    <property type="entry name" value="Chlamydia_OmcB"/>
</dbReference>
<dbReference type="InterPro" id="IPR001434">
    <property type="entry name" value="OmcB-like_DUF11"/>
</dbReference>
<reference evidence="3" key="1">
    <citation type="submission" date="2023-07" db="EMBL/GenBank/DDBJ databases">
        <title>Sorghum-associated microbial communities from plants grown in Nebraska, USA.</title>
        <authorList>
            <person name="Schachtman D."/>
        </authorList>
    </citation>
    <scope>NUCLEOTIDE SEQUENCE</scope>
    <source>
        <strain evidence="3">DS2360</strain>
    </source>
</reference>
<proteinExistence type="predicted"/>
<dbReference type="NCBIfam" id="TIGR01451">
    <property type="entry name" value="B_ant_repeat"/>
    <property type="match status" value="1"/>
</dbReference>
<gene>
    <name evidence="3" type="ORF">J2787_000959</name>
</gene>